<dbReference type="GO" id="GO:0005634">
    <property type="term" value="C:nucleus"/>
    <property type="evidence" value="ECO:0007669"/>
    <property type="project" value="UniProtKB-SubCell"/>
</dbReference>
<dbReference type="Pfam" id="PF09088">
    <property type="entry name" value="MIF4G_like"/>
    <property type="match status" value="1"/>
</dbReference>
<gene>
    <name evidence="10" type="ORF">BZG36_00156</name>
</gene>
<dbReference type="OrthoDB" id="10252707at2759"/>
<keyword evidence="4" id="KW-0508">mRNA splicing</keyword>
<dbReference type="PANTHER" id="PTHR12412:SF2">
    <property type="entry name" value="NUCLEAR CAP-BINDING PROTEIN SUBUNIT 1"/>
    <property type="match status" value="1"/>
</dbReference>
<dbReference type="InterPro" id="IPR016024">
    <property type="entry name" value="ARM-type_fold"/>
</dbReference>
<organism evidence="10 11">
    <name type="scientific">Bifiguratus adelaidae</name>
    <dbReference type="NCBI Taxonomy" id="1938954"/>
    <lineage>
        <taxon>Eukaryota</taxon>
        <taxon>Fungi</taxon>
        <taxon>Fungi incertae sedis</taxon>
        <taxon>Mucoromycota</taxon>
        <taxon>Mucoromycotina</taxon>
        <taxon>Endogonomycetes</taxon>
        <taxon>Endogonales</taxon>
        <taxon>Endogonales incertae sedis</taxon>
        <taxon>Bifiguratus</taxon>
    </lineage>
</organism>
<evidence type="ECO:0000256" key="1">
    <source>
        <dbReference type="ARBA" id="ARBA00004123"/>
    </source>
</evidence>
<evidence type="ECO:0000256" key="4">
    <source>
        <dbReference type="ARBA" id="ARBA00023187"/>
    </source>
</evidence>
<sequence>MTEILDNDYNKFPHAVKETFLGCIVDLPQKTPLYGTLLGLVNAKSFDMTQALLKEITDQFQIALDSNKWRDIKLMLRFFAELVNSNVVLPETFLNVARTFTDELGSGGVSLKRSDCIAYVVMSALPNAGAVLSERAPVELDAIVTAIHDYMKARPKVQDLDILRVFKDEQRIGESQDTIGTFWSVLQELGSDGWKVPILMKQYKNFDHELSQALQHELPKFVLPRPSEVAETSYIRPVLSLDITNGKNEMTLSKMERILLHDIIADLIDIMEVNRKECAKYLVGLANNFEPGVFQHPDDDEAMDTEENGERRAISLPLLVVEQILSQMLRLPASCFPQVYYAALAIEVAKTDADIVSPAISKVIRSLYDGFEKTDVECIHRLEVWFAHYLSNFNFEIEKDLFDNALTANERHPHVCFAQDVFAKEIHLSYYERTKTDMPKQYQILIPPEAPAPHFRFREEGNVYQSVARGLVERMTAKMPAEELEETGIKAIRSKCDEEGVQGVEQEKVVQEIFIECVLLLGSKSFSHVLNVIERYLPLLQKLCNDPEMRLNAVKTIASFWRNNTQFLGIVVDKLLNYSVIDPPSVIGWVFDSEQTQNMHRAYPWESLRLVCDKVVGRVEQVKDALADVERRHERFEKLREEGIIQDEEGREEERTKTQELSAELQRVQQDEREIFLIVFQRFVTLLTELIRVYEARGVEPAKEWLYWWTFGWYTAFLRMYHSQVSSMLVQLESVVFPDTLDQTILEPFKQIRQYINQEHLVIS</sequence>
<dbReference type="InterPro" id="IPR015172">
    <property type="entry name" value="MIF4G-like_typ-1"/>
</dbReference>
<keyword evidence="11" id="KW-1185">Reference proteome</keyword>
<accession>A0A261Y8G3</accession>
<dbReference type="Pfam" id="PF02854">
    <property type="entry name" value="MIF4G"/>
    <property type="match status" value="1"/>
</dbReference>
<dbReference type="GO" id="GO:0006406">
    <property type="term" value="P:mRNA export from nucleus"/>
    <property type="evidence" value="ECO:0007669"/>
    <property type="project" value="InterPro"/>
</dbReference>
<feature type="domain" description="MIF4G-like type 2" evidence="9">
    <location>
        <begin position="455"/>
        <end position="724"/>
    </location>
</feature>
<protein>
    <recommendedName>
        <fullName evidence="12">MIF4G domain-containing protein</fullName>
    </recommendedName>
</protein>
<comment type="caution">
    <text evidence="10">The sequence shown here is derived from an EMBL/GenBank/DDBJ whole genome shotgun (WGS) entry which is preliminary data.</text>
</comment>
<dbReference type="EMBL" id="MVBO01000001">
    <property type="protein sequence ID" value="OZJ06902.1"/>
    <property type="molecule type" value="Genomic_DNA"/>
</dbReference>
<dbReference type="SUPFAM" id="SSF48371">
    <property type="entry name" value="ARM repeat"/>
    <property type="match status" value="3"/>
</dbReference>
<feature type="domain" description="MIF4G" evidence="7">
    <location>
        <begin position="16"/>
        <end position="155"/>
    </location>
</feature>
<evidence type="ECO:0008006" key="12">
    <source>
        <dbReference type="Google" id="ProtNLM"/>
    </source>
</evidence>
<evidence type="ECO:0000259" key="9">
    <source>
        <dbReference type="Pfam" id="PF09090"/>
    </source>
</evidence>
<comment type="similarity">
    <text evidence="2">Belongs to the NCBP1 family.</text>
</comment>
<evidence type="ECO:0000259" key="7">
    <source>
        <dbReference type="Pfam" id="PF02854"/>
    </source>
</evidence>
<dbReference type="Gene3D" id="1.25.40.180">
    <property type="match status" value="3"/>
</dbReference>
<dbReference type="InterPro" id="IPR003890">
    <property type="entry name" value="MIF4G-like_typ-3"/>
</dbReference>
<dbReference type="GO" id="GO:0000184">
    <property type="term" value="P:nuclear-transcribed mRNA catabolic process, nonsense-mediated decay"/>
    <property type="evidence" value="ECO:0007669"/>
    <property type="project" value="TreeGrafter"/>
</dbReference>
<dbReference type="GO" id="GO:0008380">
    <property type="term" value="P:RNA splicing"/>
    <property type="evidence" value="ECO:0007669"/>
    <property type="project" value="UniProtKB-KW"/>
</dbReference>
<evidence type="ECO:0000313" key="10">
    <source>
        <dbReference type="EMBL" id="OZJ06902.1"/>
    </source>
</evidence>
<dbReference type="GO" id="GO:0000339">
    <property type="term" value="F:RNA cap binding"/>
    <property type="evidence" value="ECO:0007669"/>
    <property type="project" value="InterPro"/>
</dbReference>
<dbReference type="InterPro" id="IPR027159">
    <property type="entry name" value="CBP80"/>
</dbReference>
<dbReference type="PANTHER" id="PTHR12412">
    <property type="entry name" value="CAP BINDING PROTEIN"/>
    <property type="match status" value="1"/>
</dbReference>
<evidence type="ECO:0000256" key="2">
    <source>
        <dbReference type="ARBA" id="ARBA00007413"/>
    </source>
</evidence>
<dbReference type="Proteomes" id="UP000242875">
    <property type="component" value="Unassembled WGS sequence"/>
</dbReference>
<evidence type="ECO:0000256" key="3">
    <source>
        <dbReference type="ARBA" id="ARBA00022664"/>
    </source>
</evidence>
<feature type="domain" description="MIF4G-like type 1" evidence="8">
    <location>
        <begin position="253"/>
        <end position="439"/>
    </location>
</feature>
<dbReference type="Pfam" id="PF09090">
    <property type="entry name" value="MIF4G_like_2"/>
    <property type="match status" value="1"/>
</dbReference>
<keyword evidence="3" id="KW-0507">mRNA processing</keyword>
<dbReference type="InterPro" id="IPR015174">
    <property type="entry name" value="MIF4G-like_typ-2"/>
</dbReference>
<feature type="coiled-coil region" evidence="6">
    <location>
        <begin position="619"/>
        <end position="671"/>
    </location>
</feature>
<evidence type="ECO:0000259" key="8">
    <source>
        <dbReference type="Pfam" id="PF09088"/>
    </source>
</evidence>
<name>A0A261Y8G3_9FUNG</name>
<dbReference type="GO" id="GO:0005846">
    <property type="term" value="C:nuclear cap binding complex"/>
    <property type="evidence" value="ECO:0007669"/>
    <property type="project" value="InterPro"/>
</dbReference>
<evidence type="ECO:0000256" key="5">
    <source>
        <dbReference type="ARBA" id="ARBA00023242"/>
    </source>
</evidence>
<reference evidence="10 11" key="1">
    <citation type="journal article" date="2017" name="Mycologia">
        <title>Bifiguratus adelaidae, gen. et sp. nov., a new member of Mucoromycotina in endophytic and soil-dwelling habitats.</title>
        <authorList>
            <person name="Torres-Cruz T.J."/>
            <person name="Billingsley Tobias T.L."/>
            <person name="Almatruk M."/>
            <person name="Hesse C."/>
            <person name="Kuske C.R."/>
            <person name="Desiro A."/>
            <person name="Benucci G.M."/>
            <person name="Bonito G."/>
            <person name="Stajich J.E."/>
            <person name="Dunlap C."/>
            <person name="Arnold A.E."/>
            <person name="Porras-Alfaro A."/>
        </authorList>
    </citation>
    <scope>NUCLEOTIDE SEQUENCE [LARGE SCALE GENOMIC DNA]</scope>
    <source>
        <strain evidence="10 11">AZ0501</strain>
    </source>
</reference>
<dbReference type="GO" id="GO:0003729">
    <property type="term" value="F:mRNA binding"/>
    <property type="evidence" value="ECO:0007669"/>
    <property type="project" value="TreeGrafter"/>
</dbReference>
<keyword evidence="6" id="KW-0175">Coiled coil</keyword>
<comment type="subcellular location">
    <subcellularLocation>
        <location evidence="1">Nucleus</location>
    </subcellularLocation>
</comment>
<dbReference type="GO" id="GO:0006397">
    <property type="term" value="P:mRNA processing"/>
    <property type="evidence" value="ECO:0007669"/>
    <property type="project" value="UniProtKB-KW"/>
</dbReference>
<dbReference type="AlphaFoldDB" id="A0A261Y8G3"/>
<proteinExistence type="inferred from homology"/>
<evidence type="ECO:0000313" key="11">
    <source>
        <dbReference type="Proteomes" id="UP000242875"/>
    </source>
</evidence>
<keyword evidence="5" id="KW-0539">Nucleus</keyword>
<evidence type="ECO:0000256" key="6">
    <source>
        <dbReference type="SAM" id="Coils"/>
    </source>
</evidence>